<dbReference type="EMBL" id="CP014206">
    <property type="protein sequence ID" value="AMK09821.1"/>
    <property type="molecule type" value="Genomic_DNA"/>
</dbReference>
<keyword evidence="1" id="KW-0812">Transmembrane</keyword>
<name>A0ABN4LSV9_9BACT</name>
<organism evidence="2 3">
    <name type="scientific">Pseudodesulfovibrio indicus</name>
    <dbReference type="NCBI Taxonomy" id="1716143"/>
    <lineage>
        <taxon>Bacteria</taxon>
        <taxon>Pseudomonadati</taxon>
        <taxon>Thermodesulfobacteriota</taxon>
        <taxon>Desulfovibrionia</taxon>
        <taxon>Desulfovibrionales</taxon>
        <taxon>Desulfovibrionaceae</taxon>
    </lineage>
</organism>
<keyword evidence="3" id="KW-1185">Reference proteome</keyword>
<gene>
    <name evidence="2" type="ORF">AWY79_01210</name>
</gene>
<proteinExistence type="predicted"/>
<evidence type="ECO:0000313" key="3">
    <source>
        <dbReference type="Proteomes" id="UP000055611"/>
    </source>
</evidence>
<dbReference type="Proteomes" id="UP000055611">
    <property type="component" value="Chromosome"/>
</dbReference>
<reference evidence="2 3" key="1">
    <citation type="journal article" date="2016" name="Front. Microbiol.">
        <title>Genome Sequence of the Piezophilic, Mesophilic Sulfate-Reducing Bacterium Desulfovibrio indicus J2T.</title>
        <authorList>
            <person name="Cao J."/>
            <person name="Maignien L."/>
            <person name="Shao Z."/>
            <person name="Alain K."/>
            <person name="Jebbar M."/>
        </authorList>
    </citation>
    <scope>NUCLEOTIDE SEQUENCE [LARGE SCALE GENOMIC DNA]</scope>
    <source>
        <strain evidence="2 3">J2</strain>
    </source>
</reference>
<keyword evidence="1" id="KW-0472">Membrane</keyword>
<sequence>MRGVPRLLAQITFEDKGISPSISATGSYLAAKAKDGQMKMIAGQIFLSIALVLCTWGGLMDIRKWYRTRHMDLRPFSWKRWFNKDEGLNPREKLINGIMA</sequence>
<keyword evidence="1" id="KW-1133">Transmembrane helix</keyword>
<protein>
    <submittedName>
        <fullName evidence="2">Uncharacterized protein</fullName>
    </submittedName>
</protein>
<evidence type="ECO:0000256" key="1">
    <source>
        <dbReference type="SAM" id="Phobius"/>
    </source>
</evidence>
<accession>A0ABN4LSV9</accession>
<evidence type="ECO:0000313" key="2">
    <source>
        <dbReference type="EMBL" id="AMK09821.1"/>
    </source>
</evidence>
<feature type="transmembrane region" description="Helical" evidence="1">
    <location>
        <begin position="41"/>
        <end position="59"/>
    </location>
</feature>